<dbReference type="EMBL" id="REGN01013354">
    <property type="protein sequence ID" value="RMZ94038.1"/>
    <property type="molecule type" value="Genomic_DNA"/>
</dbReference>
<protein>
    <submittedName>
        <fullName evidence="1">Uncharacterized protein</fullName>
    </submittedName>
</protein>
<name>A0A3M7P4M4_BRAPC</name>
<keyword evidence="2" id="KW-1185">Reference proteome</keyword>
<organism evidence="1 2">
    <name type="scientific">Brachionus plicatilis</name>
    <name type="common">Marine rotifer</name>
    <name type="synonym">Brachionus muelleri</name>
    <dbReference type="NCBI Taxonomy" id="10195"/>
    <lineage>
        <taxon>Eukaryota</taxon>
        <taxon>Metazoa</taxon>
        <taxon>Spiralia</taxon>
        <taxon>Gnathifera</taxon>
        <taxon>Rotifera</taxon>
        <taxon>Eurotatoria</taxon>
        <taxon>Monogononta</taxon>
        <taxon>Pseudotrocha</taxon>
        <taxon>Ploima</taxon>
        <taxon>Brachionidae</taxon>
        <taxon>Brachionus</taxon>
    </lineage>
</organism>
<dbReference type="AlphaFoldDB" id="A0A3M7P4M4"/>
<gene>
    <name evidence="1" type="ORF">BpHYR1_027697</name>
</gene>
<reference evidence="1 2" key="1">
    <citation type="journal article" date="2018" name="Sci. Rep.">
        <title>Genomic signatures of local adaptation to the degree of environmental predictability in rotifers.</title>
        <authorList>
            <person name="Franch-Gras L."/>
            <person name="Hahn C."/>
            <person name="Garcia-Roger E.M."/>
            <person name="Carmona M.J."/>
            <person name="Serra M."/>
            <person name="Gomez A."/>
        </authorList>
    </citation>
    <scope>NUCLEOTIDE SEQUENCE [LARGE SCALE GENOMIC DNA]</scope>
    <source>
        <strain evidence="1">HYR1</strain>
    </source>
</reference>
<comment type="caution">
    <text evidence="1">The sequence shown here is derived from an EMBL/GenBank/DDBJ whole genome shotgun (WGS) entry which is preliminary data.</text>
</comment>
<dbReference type="Proteomes" id="UP000276133">
    <property type="component" value="Unassembled WGS sequence"/>
</dbReference>
<evidence type="ECO:0000313" key="2">
    <source>
        <dbReference type="Proteomes" id="UP000276133"/>
    </source>
</evidence>
<evidence type="ECO:0000313" key="1">
    <source>
        <dbReference type="EMBL" id="RMZ94038.1"/>
    </source>
</evidence>
<sequence length="76" mass="8627">MLTGDNHNFIGLIIKTNLAVGIFSFHENNKSNRNEFKLRLIFYKLGQIELGLDLYEAVAGLEFISNTRLLNVAKKS</sequence>
<proteinExistence type="predicted"/>
<accession>A0A3M7P4M4</accession>